<comment type="caution">
    <text evidence="6">The sequence shown here is derived from an EMBL/GenBank/DDBJ whole genome shotgun (WGS) entry which is preliminary data.</text>
</comment>
<evidence type="ECO:0000256" key="4">
    <source>
        <dbReference type="PROSITE-ProRule" id="PRU00284"/>
    </source>
</evidence>
<dbReference type="Gene3D" id="1.10.287.950">
    <property type="entry name" value="Methyl-accepting chemotaxis protein"/>
    <property type="match status" value="1"/>
</dbReference>
<accession>A0A151B398</accession>
<proteinExistence type="inferred from homology"/>
<dbReference type="Proteomes" id="UP000075531">
    <property type="component" value="Unassembled WGS sequence"/>
</dbReference>
<feature type="domain" description="Methyl-accepting transducer" evidence="5">
    <location>
        <begin position="54"/>
        <end position="290"/>
    </location>
</feature>
<sequence>MFGWKNKYKNECNQNTLNVSQNEELKVKQPDIKEREFQLLIHNQEPIINNLMKKIEETDFITLNLINSIDNMARYAEVQMKSIERVASEINNYSAMAEEVYANTTNSQQVVEDTLMTAQNGSKAVNNSINAMNIIAESVNNIKNVVYTLKDKAENINKMLDIIRDISKQTNLLALNASIEAARAGEAGRGFSVVADEVKKLAQKSELAAGEIYQVIQEMNSSIKETVLVMDKSIDNVNEGMKIADETKKSFDQIIDAVNETTEIINTISNVTTEQTEGLKEVIASTEEMNDISEKTMSMLEISSLNTSYTKTSIAMLSKIVDNLKKNGKAILDRIKSDTTTQYTLRTCLGGMPTVFDPIMSYDVLTSKILLNVHAGLLITGTATDIHPGLAKSWHVEEDNLTWIFNLRQGAKFHNGKDITSDDVIYSFKRLLDPKLKSPNAWFLFPIEGAEEYYNGSVYSISGIRKINEYRLAIKLKMPYSGFLLNLAQSCCAVIDIDDVEKGKFTGCGPYKLSNIEENMCVLEANRHYFGGVPYIERVEVTFKDTDFIDKFHKGEYDFILVNNNETKEKLIELGYGDKMQMKSTMTTIYGVFNFDRNSIFTDNIYMRRALNYALDKKRIIDEVMGGMAEEAKGIFPPAILYDDNLNSYSYNPQKAKELLKKAVYSSERLVIQVKGSDGKSMFEKAATIMKENYEAVGIGVDIKNVDPKEYLSPQMMRESDVIITGWIADTGDQANFIEPLIMKDSAANYGHYYNKEVVELIGDAKTIINPEKKSNMYKKAHQMIVDDAPMIFLFHPQSGFALNDRISGVEMDPFTKFRYEDIMIKKVK</sequence>
<dbReference type="InterPro" id="IPR000914">
    <property type="entry name" value="SBP_5_dom"/>
</dbReference>
<dbReference type="Gene3D" id="3.40.190.10">
    <property type="entry name" value="Periplasmic binding protein-like II"/>
    <property type="match status" value="1"/>
</dbReference>
<comment type="similarity">
    <text evidence="1">Belongs to the bacterial solute-binding protein 5 family.</text>
</comment>
<evidence type="ECO:0000259" key="5">
    <source>
        <dbReference type="PROSITE" id="PS50111"/>
    </source>
</evidence>
<keyword evidence="7" id="KW-1185">Reference proteome</keyword>
<evidence type="ECO:0000256" key="2">
    <source>
        <dbReference type="ARBA" id="ARBA00022448"/>
    </source>
</evidence>
<dbReference type="SUPFAM" id="SSF58104">
    <property type="entry name" value="Methyl-accepting chemotaxis protein (MCP) signaling domain"/>
    <property type="match status" value="1"/>
</dbReference>
<dbReference type="GO" id="GO:0007165">
    <property type="term" value="P:signal transduction"/>
    <property type="evidence" value="ECO:0007669"/>
    <property type="project" value="UniProtKB-KW"/>
</dbReference>
<evidence type="ECO:0000313" key="6">
    <source>
        <dbReference type="EMBL" id="KYH34394.1"/>
    </source>
</evidence>
<dbReference type="GO" id="GO:0016020">
    <property type="term" value="C:membrane"/>
    <property type="evidence" value="ECO:0007669"/>
    <property type="project" value="InterPro"/>
</dbReference>
<dbReference type="Gene3D" id="3.90.76.10">
    <property type="entry name" value="Dipeptide-binding Protein, Domain 1"/>
    <property type="match status" value="1"/>
</dbReference>
<dbReference type="CDD" id="cd00995">
    <property type="entry name" value="PBP2_NikA_DppA_OppA_like"/>
    <property type="match status" value="1"/>
</dbReference>
<dbReference type="OrthoDB" id="9772924at2"/>
<dbReference type="Gene3D" id="3.10.105.10">
    <property type="entry name" value="Dipeptide-binding Protein, Domain 3"/>
    <property type="match status" value="1"/>
</dbReference>
<dbReference type="Pfam" id="PF00015">
    <property type="entry name" value="MCPsignal"/>
    <property type="match status" value="1"/>
</dbReference>
<evidence type="ECO:0000256" key="3">
    <source>
        <dbReference type="ARBA" id="ARBA00022729"/>
    </source>
</evidence>
<dbReference type="InterPro" id="IPR039424">
    <property type="entry name" value="SBP_5"/>
</dbReference>
<keyword evidence="4" id="KW-0807">Transducer</keyword>
<reference evidence="6 7" key="1">
    <citation type="submission" date="2016-02" db="EMBL/GenBank/DDBJ databases">
        <title>Genome sequence of Clostridium tepidiprofundi DSM 19306.</title>
        <authorList>
            <person name="Poehlein A."/>
            <person name="Daniel R."/>
        </authorList>
    </citation>
    <scope>NUCLEOTIDE SEQUENCE [LARGE SCALE GENOMIC DNA]</scope>
    <source>
        <strain evidence="6 7">DSM 19306</strain>
    </source>
</reference>
<keyword evidence="3" id="KW-0732">Signal</keyword>
<dbReference type="EMBL" id="LTBA01000017">
    <property type="protein sequence ID" value="KYH34394.1"/>
    <property type="molecule type" value="Genomic_DNA"/>
</dbReference>
<dbReference type="PANTHER" id="PTHR30290:SF9">
    <property type="entry name" value="OLIGOPEPTIDE-BINDING PROTEIN APPA"/>
    <property type="match status" value="1"/>
</dbReference>
<dbReference type="PROSITE" id="PS50111">
    <property type="entry name" value="CHEMOTAXIS_TRANSDUC_2"/>
    <property type="match status" value="1"/>
</dbReference>
<protein>
    <submittedName>
        <fullName evidence="6">Heme-binding protein A</fullName>
    </submittedName>
</protein>
<dbReference type="STRING" id="1121338.CLTEP_16270"/>
<dbReference type="Pfam" id="PF00496">
    <property type="entry name" value="SBP_bac_5"/>
    <property type="match status" value="1"/>
</dbReference>
<evidence type="ECO:0000256" key="1">
    <source>
        <dbReference type="ARBA" id="ARBA00005695"/>
    </source>
</evidence>
<name>A0A151B398_9CLOT</name>
<dbReference type="GO" id="GO:1904680">
    <property type="term" value="F:peptide transmembrane transporter activity"/>
    <property type="evidence" value="ECO:0007669"/>
    <property type="project" value="TreeGrafter"/>
</dbReference>
<evidence type="ECO:0000313" key="7">
    <source>
        <dbReference type="Proteomes" id="UP000075531"/>
    </source>
</evidence>
<dbReference type="PANTHER" id="PTHR30290">
    <property type="entry name" value="PERIPLASMIC BINDING COMPONENT OF ABC TRANSPORTER"/>
    <property type="match status" value="1"/>
</dbReference>
<dbReference type="CDD" id="cd11386">
    <property type="entry name" value="MCP_signal"/>
    <property type="match status" value="1"/>
</dbReference>
<keyword evidence="2" id="KW-0813">Transport</keyword>
<dbReference type="SMART" id="SM00283">
    <property type="entry name" value="MA"/>
    <property type="match status" value="1"/>
</dbReference>
<organism evidence="6 7">
    <name type="scientific">Clostridium tepidiprofundi DSM 19306</name>
    <dbReference type="NCBI Taxonomy" id="1121338"/>
    <lineage>
        <taxon>Bacteria</taxon>
        <taxon>Bacillati</taxon>
        <taxon>Bacillota</taxon>
        <taxon>Clostridia</taxon>
        <taxon>Eubacteriales</taxon>
        <taxon>Clostridiaceae</taxon>
        <taxon>Clostridium</taxon>
    </lineage>
</organism>
<dbReference type="AlphaFoldDB" id="A0A151B398"/>
<dbReference type="PATRIC" id="fig|1121338.3.peg.1674"/>
<dbReference type="InterPro" id="IPR004089">
    <property type="entry name" value="MCPsignal_dom"/>
</dbReference>
<dbReference type="GO" id="GO:0015833">
    <property type="term" value="P:peptide transport"/>
    <property type="evidence" value="ECO:0007669"/>
    <property type="project" value="TreeGrafter"/>
</dbReference>
<dbReference type="SUPFAM" id="SSF53850">
    <property type="entry name" value="Periplasmic binding protein-like II"/>
    <property type="match status" value="1"/>
</dbReference>
<gene>
    <name evidence="6" type="primary">hbpA</name>
    <name evidence="6" type="ORF">CLTEP_16270</name>
</gene>
<dbReference type="RefSeq" id="WP_066825162.1">
    <property type="nucleotide sequence ID" value="NZ_LTBA01000017.1"/>
</dbReference>